<accession>A0AB39XL89</accession>
<gene>
    <name evidence="1" type="ORF">AB8Z38_36795</name>
</gene>
<protein>
    <submittedName>
        <fullName evidence="1">Uncharacterized protein</fullName>
    </submittedName>
</protein>
<name>A0AB39XL89_9BRAD</name>
<sequence>MTRDGEAVVLGVNGISDFNAPLKHDQEVQFCAFGKPFSSLT</sequence>
<dbReference type="RefSeq" id="WP_369722416.1">
    <property type="nucleotide sequence ID" value="NZ_CP165734.1"/>
</dbReference>
<reference evidence="1" key="1">
    <citation type="submission" date="2024-08" db="EMBL/GenBank/DDBJ databases">
        <authorList>
            <person name="Chaddad Z."/>
            <person name="Lamrabet M."/>
            <person name="Bouhnik O."/>
            <person name="Alami S."/>
            <person name="Wipf D."/>
            <person name="Courty P.E."/>
            <person name="Missbah El Idrissi M."/>
        </authorList>
    </citation>
    <scope>NUCLEOTIDE SEQUENCE</scope>
    <source>
        <strain evidence="1">LLZ17</strain>
    </source>
</reference>
<evidence type="ECO:0000313" key="1">
    <source>
        <dbReference type="EMBL" id="XDV57955.1"/>
    </source>
</evidence>
<organism evidence="1">
    <name type="scientific">Bradyrhizobium sp. LLZ17</name>
    <dbReference type="NCBI Taxonomy" id="3239388"/>
    <lineage>
        <taxon>Bacteria</taxon>
        <taxon>Pseudomonadati</taxon>
        <taxon>Pseudomonadota</taxon>
        <taxon>Alphaproteobacteria</taxon>
        <taxon>Hyphomicrobiales</taxon>
        <taxon>Nitrobacteraceae</taxon>
        <taxon>Bradyrhizobium</taxon>
    </lineage>
</organism>
<proteinExistence type="predicted"/>
<dbReference type="AlphaFoldDB" id="A0AB39XL89"/>
<dbReference type="EMBL" id="CP165734">
    <property type="protein sequence ID" value="XDV57955.1"/>
    <property type="molecule type" value="Genomic_DNA"/>
</dbReference>